<comment type="caution">
    <text evidence="1">The sequence shown here is derived from an EMBL/GenBank/DDBJ whole genome shotgun (WGS) entry which is preliminary data.</text>
</comment>
<organism evidence="1 2">
    <name type="scientific">Hericium alpestre</name>
    <dbReference type="NCBI Taxonomy" id="135208"/>
    <lineage>
        <taxon>Eukaryota</taxon>
        <taxon>Fungi</taxon>
        <taxon>Dikarya</taxon>
        <taxon>Basidiomycota</taxon>
        <taxon>Agaricomycotina</taxon>
        <taxon>Agaricomycetes</taxon>
        <taxon>Russulales</taxon>
        <taxon>Hericiaceae</taxon>
        <taxon>Hericium</taxon>
    </lineage>
</organism>
<reference evidence="1 2" key="1">
    <citation type="submission" date="2019-02" db="EMBL/GenBank/DDBJ databases">
        <title>Genome sequencing of the rare red list fungi Hericium alpestre (H. flagellum).</title>
        <authorList>
            <person name="Buettner E."/>
            <person name="Kellner H."/>
        </authorList>
    </citation>
    <scope>NUCLEOTIDE SEQUENCE [LARGE SCALE GENOMIC DNA]</scope>
    <source>
        <strain evidence="1 2">DSM 108284</strain>
    </source>
</reference>
<gene>
    <name evidence="1" type="ORF">EWM64_g5612</name>
</gene>
<dbReference type="STRING" id="135208.A0A4Y9ZY23"/>
<protein>
    <submittedName>
        <fullName evidence="1">Uncharacterized protein</fullName>
    </submittedName>
</protein>
<dbReference type="EMBL" id="SFCI01000689">
    <property type="protein sequence ID" value="TFY78399.1"/>
    <property type="molecule type" value="Genomic_DNA"/>
</dbReference>
<dbReference type="AlphaFoldDB" id="A0A4Y9ZY23"/>
<keyword evidence="2" id="KW-1185">Reference proteome</keyword>
<evidence type="ECO:0000313" key="1">
    <source>
        <dbReference type="EMBL" id="TFY78399.1"/>
    </source>
</evidence>
<sequence length="406" mass="45642">MLPTRATEAAEYGSMTDLLSYWPFCMDPAADVVMFVEIEDEMTPDDREESMEICLMFAPRSLSSNDDDPHRLCETDFIKLFGVDYGGGPLGPQIAGDMAGVTIADGDEQDSGYLVIYNWHTGELVVRMARLDSNPSWLIRDFTFLSPRSFVLYAMLWNGRTPVEHALLLFTFCDESSDGKPWTITTGSVKHIVTLLLPDLAEGQNPNCSIETTPCASYQPLGVPFKVEDPSRILVYDAYTDTDDLEIVRMVVHTDVFVHAKNLLSSARFDATAHPRRIPWDAWGPEYARLFTTNAHYYSYVLPRPIHGERMVMQMTEAGRHTAYLMDFNRRAHRRQISSGLDDTALITEPSILPPSLFANPVTTSLPYTAVRIPGADLYTGFLLDEQRLIGLKGSRPVQELHVLVF</sequence>
<dbReference type="OrthoDB" id="2745718at2759"/>
<accession>A0A4Y9ZY23</accession>
<name>A0A4Y9ZY23_9AGAM</name>
<proteinExistence type="predicted"/>
<dbReference type="Proteomes" id="UP000298061">
    <property type="component" value="Unassembled WGS sequence"/>
</dbReference>
<evidence type="ECO:0000313" key="2">
    <source>
        <dbReference type="Proteomes" id="UP000298061"/>
    </source>
</evidence>